<dbReference type="NCBIfam" id="TIGR03057">
    <property type="entry name" value="xxxLxxG_by_4"/>
    <property type="match status" value="3"/>
</dbReference>
<feature type="transmembrane region" description="Helical" evidence="5">
    <location>
        <begin position="564"/>
        <end position="585"/>
    </location>
</feature>
<name>A0ABT3X163_9BACL</name>
<dbReference type="InterPro" id="IPR013525">
    <property type="entry name" value="ABC2_TM"/>
</dbReference>
<dbReference type="NCBIfam" id="TIGR03062">
    <property type="entry name" value="pip_yhgE_Cterm"/>
    <property type="match status" value="1"/>
</dbReference>
<gene>
    <name evidence="7" type="ORF">OS242_11700</name>
</gene>
<evidence type="ECO:0000256" key="3">
    <source>
        <dbReference type="ARBA" id="ARBA00022989"/>
    </source>
</evidence>
<evidence type="ECO:0000313" key="8">
    <source>
        <dbReference type="Proteomes" id="UP001208017"/>
    </source>
</evidence>
<organism evidence="7 8">
    <name type="scientific">Tumebacillus lacus</name>
    <dbReference type="NCBI Taxonomy" id="2995335"/>
    <lineage>
        <taxon>Bacteria</taxon>
        <taxon>Bacillati</taxon>
        <taxon>Bacillota</taxon>
        <taxon>Bacilli</taxon>
        <taxon>Bacillales</taxon>
        <taxon>Alicyclobacillaceae</taxon>
        <taxon>Tumebacillus</taxon>
    </lineage>
</organism>
<accession>A0ABT3X163</accession>
<dbReference type="Pfam" id="PF12698">
    <property type="entry name" value="ABC2_membrane_3"/>
    <property type="match status" value="2"/>
</dbReference>
<dbReference type="PANTHER" id="PTHR43077:SF5">
    <property type="entry name" value="PHAGE INFECTION PROTEIN"/>
    <property type="match status" value="1"/>
</dbReference>
<dbReference type="Gene3D" id="3.40.1710.10">
    <property type="entry name" value="abc type-2 transporter like domain"/>
    <property type="match status" value="1"/>
</dbReference>
<sequence length="683" mass="71710">MNGWKLARLEWARLLSNRKLIISVVAVLLVPLLYSYLYLWAFWDPYERLDQLPVAFVNQDAGTVTDGKSVNLGEELADKLKEDPELAFHFTDESEALAGMEDGRYYMMIQIPTDFSKQAASVSDASPARSKILYVPNESLNMLSAQIGERAMETLRNELQRKMTETYADTLFEKIAETGNGLGEAADGASQLKDGLVTAEDGAAQLQSGTADLSSGAVKLSDGAAQLKTGTGQLVSGLQQSRSGSEQLHAGLTTLQEKGNLLQNSTAQLSGGIQKASGAVASLAPKLSETGAGLHQVTGLSSAAAATWQALLEKNPELLGQPEAKALAQQLGAVNASLPKLDGAVTTLSGHLNTLNGSMGQLAAGSGKLSEGVTAYVGGVSQSQAGAAKLATAQGQLLDGAARIDAGATAVHNGLNTLVGGTTRLADGTAKLSDGVVKLRDGSQELAQKLGDGAEEVQANLVATDAKADMIADPVDLETSKLHPVPNYGTGFSPYFISLALFVGALLLFIILDVHQVAALPKRGTAWLFGKFSLYGLFGILQALVVAFSLQVGLGLTVENVPGFYLMCILTSLTFVALIQGLISLLGEPGRFLAIVILMLQLTSSAGTFPLELSPTFFQVLNPYLPMTYTVAGLKAVISNGDAALITTNVSWLLLFLIGTLAVTSLFTWRRHPGTQAEAAVTA</sequence>
<keyword evidence="8" id="KW-1185">Reference proteome</keyword>
<evidence type="ECO:0000256" key="4">
    <source>
        <dbReference type="ARBA" id="ARBA00023136"/>
    </source>
</evidence>
<evidence type="ECO:0000256" key="2">
    <source>
        <dbReference type="ARBA" id="ARBA00022692"/>
    </source>
</evidence>
<comment type="caution">
    <text evidence="7">The sequence shown here is derived from an EMBL/GenBank/DDBJ whole genome shotgun (WGS) entry which is preliminary data.</text>
</comment>
<dbReference type="NCBIfam" id="TIGR03061">
    <property type="entry name" value="pip_yhgE_Nterm"/>
    <property type="match status" value="1"/>
</dbReference>
<feature type="transmembrane region" description="Helical" evidence="5">
    <location>
        <begin position="492"/>
        <end position="512"/>
    </location>
</feature>
<keyword evidence="2 5" id="KW-0812">Transmembrane</keyword>
<dbReference type="InterPro" id="IPR023908">
    <property type="entry name" value="xxxLxxG_rpt"/>
</dbReference>
<feature type="transmembrane region" description="Helical" evidence="5">
    <location>
        <begin position="592"/>
        <end position="611"/>
    </location>
</feature>
<feature type="transmembrane region" description="Helical" evidence="5">
    <location>
        <begin position="650"/>
        <end position="669"/>
    </location>
</feature>
<evidence type="ECO:0000259" key="6">
    <source>
        <dbReference type="Pfam" id="PF12698"/>
    </source>
</evidence>
<comment type="subcellular location">
    <subcellularLocation>
        <location evidence="1">Membrane</location>
        <topology evidence="1">Multi-pass membrane protein</topology>
    </subcellularLocation>
</comment>
<dbReference type="InterPro" id="IPR017500">
    <property type="entry name" value="Phage_infect_YhgE_N"/>
</dbReference>
<reference evidence="7 8" key="1">
    <citation type="submission" date="2022-11" db="EMBL/GenBank/DDBJ databases">
        <title>Study of microbial diversity in lake waters.</title>
        <authorList>
            <person name="Zhang J."/>
        </authorList>
    </citation>
    <scope>NUCLEOTIDE SEQUENCE [LARGE SCALE GENOMIC DNA]</scope>
    <source>
        <strain evidence="7 8">DT12</strain>
    </source>
</reference>
<dbReference type="InterPro" id="IPR017501">
    <property type="entry name" value="Phage_infect_YhgE_C"/>
</dbReference>
<dbReference type="EMBL" id="JAPMLT010000005">
    <property type="protein sequence ID" value="MCX7570629.1"/>
    <property type="molecule type" value="Genomic_DNA"/>
</dbReference>
<dbReference type="InterPro" id="IPR051328">
    <property type="entry name" value="T7SS_ABC-Transporter"/>
</dbReference>
<evidence type="ECO:0000256" key="5">
    <source>
        <dbReference type="SAM" id="Phobius"/>
    </source>
</evidence>
<proteinExistence type="predicted"/>
<keyword evidence="4 5" id="KW-0472">Membrane</keyword>
<feature type="domain" description="ABC-2 type transporter transmembrane" evidence="6">
    <location>
        <begin position="25"/>
        <end position="165"/>
    </location>
</feature>
<evidence type="ECO:0000313" key="7">
    <source>
        <dbReference type="EMBL" id="MCX7570629.1"/>
    </source>
</evidence>
<dbReference type="RefSeq" id="WP_267151877.1">
    <property type="nucleotide sequence ID" value="NZ_JAPMLT010000005.1"/>
</dbReference>
<dbReference type="PANTHER" id="PTHR43077">
    <property type="entry name" value="TRANSPORT PERMEASE YVFS-RELATED"/>
    <property type="match status" value="1"/>
</dbReference>
<feature type="transmembrane region" description="Helical" evidence="5">
    <location>
        <begin position="20"/>
        <end position="43"/>
    </location>
</feature>
<protein>
    <submittedName>
        <fullName evidence="7">YhgE/Pip domain-containing protein</fullName>
    </submittedName>
</protein>
<feature type="transmembrane region" description="Helical" evidence="5">
    <location>
        <begin position="532"/>
        <end position="552"/>
    </location>
</feature>
<evidence type="ECO:0000256" key="1">
    <source>
        <dbReference type="ARBA" id="ARBA00004141"/>
    </source>
</evidence>
<keyword evidence="3 5" id="KW-1133">Transmembrane helix</keyword>
<feature type="domain" description="ABC-2 type transporter transmembrane" evidence="6">
    <location>
        <begin position="471"/>
        <end position="664"/>
    </location>
</feature>
<dbReference type="Proteomes" id="UP001208017">
    <property type="component" value="Unassembled WGS sequence"/>
</dbReference>